<dbReference type="Gene3D" id="3.80.10.10">
    <property type="entry name" value="Ribonuclease Inhibitor"/>
    <property type="match status" value="1"/>
</dbReference>
<feature type="compositionally biased region" description="Polar residues" evidence="11">
    <location>
        <begin position="939"/>
        <end position="950"/>
    </location>
</feature>
<evidence type="ECO:0000313" key="16">
    <source>
        <dbReference type="Proteomes" id="UP000822688"/>
    </source>
</evidence>
<evidence type="ECO:0000256" key="13">
    <source>
        <dbReference type="SAM" id="SignalP"/>
    </source>
</evidence>
<dbReference type="CDD" id="cd14066">
    <property type="entry name" value="STKc_IRAK"/>
    <property type="match status" value="1"/>
</dbReference>
<dbReference type="PANTHER" id="PTHR45631">
    <property type="entry name" value="OS07G0107800 PROTEIN-RELATED"/>
    <property type="match status" value="1"/>
</dbReference>
<dbReference type="Pfam" id="PF07714">
    <property type="entry name" value="PK_Tyr_Ser-Thr"/>
    <property type="match status" value="1"/>
</dbReference>
<feature type="transmembrane region" description="Helical" evidence="12">
    <location>
        <begin position="556"/>
        <end position="580"/>
    </location>
</feature>
<dbReference type="FunFam" id="3.30.200.20:FF:000394">
    <property type="entry name" value="Leucine-rich repeat receptor-like protein kinase"/>
    <property type="match status" value="1"/>
</dbReference>
<organism evidence="15 16">
    <name type="scientific">Ceratodon purpureus</name>
    <name type="common">Fire moss</name>
    <name type="synonym">Dicranum purpureum</name>
    <dbReference type="NCBI Taxonomy" id="3225"/>
    <lineage>
        <taxon>Eukaryota</taxon>
        <taxon>Viridiplantae</taxon>
        <taxon>Streptophyta</taxon>
        <taxon>Embryophyta</taxon>
        <taxon>Bryophyta</taxon>
        <taxon>Bryophytina</taxon>
        <taxon>Bryopsida</taxon>
        <taxon>Dicranidae</taxon>
        <taxon>Pseudoditrichales</taxon>
        <taxon>Ditrichaceae</taxon>
        <taxon>Ceratodon</taxon>
    </lineage>
</organism>
<evidence type="ECO:0000256" key="2">
    <source>
        <dbReference type="ARBA" id="ARBA00012513"/>
    </source>
</evidence>
<evidence type="ECO:0000256" key="9">
    <source>
        <dbReference type="ARBA" id="ARBA00047899"/>
    </source>
</evidence>
<dbReference type="InterPro" id="IPR008271">
    <property type="entry name" value="Ser/Thr_kinase_AS"/>
</dbReference>
<comment type="caution">
    <text evidence="15">The sequence shown here is derived from an EMBL/GenBank/DDBJ whole genome shotgun (WGS) entry which is preliminary data.</text>
</comment>
<proteinExistence type="predicted"/>
<dbReference type="PROSITE" id="PS00108">
    <property type="entry name" value="PROTEIN_KINASE_ST"/>
    <property type="match status" value="1"/>
</dbReference>
<dbReference type="InterPro" id="IPR011009">
    <property type="entry name" value="Kinase-like_dom_sf"/>
</dbReference>
<keyword evidence="5" id="KW-0677">Repeat</keyword>
<dbReference type="Pfam" id="PF12819">
    <property type="entry name" value="Malectin_like"/>
    <property type="match status" value="1"/>
</dbReference>
<dbReference type="InterPro" id="IPR001245">
    <property type="entry name" value="Ser-Thr/Tyr_kinase_cat_dom"/>
</dbReference>
<protein>
    <recommendedName>
        <fullName evidence="2">non-specific serine/threonine protein kinase</fullName>
        <ecNumber evidence="2">2.7.11.1</ecNumber>
    </recommendedName>
</protein>
<accession>A0A8T0HEC2</accession>
<dbReference type="GO" id="GO:0004672">
    <property type="term" value="F:protein kinase activity"/>
    <property type="evidence" value="ECO:0007669"/>
    <property type="project" value="InterPro"/>
</dbReference>
<sequence length="956" mass="103087">MGYFGKVQVFSLAVLCSILAAKTVSAQGAPLQEGFISIDCGATSNYVESATGLLWVPDSNHTSAGVNSAEVTGATTFSASMSTLRYFPKPQKSCYLLPGTTPNASYMVRHTYWYGNYDKLNRVPTFYVALDAAKAAEINSSGLSEPYVYEHVYKAKRNSITFCLYRDATNSTPFINSLELRPFQTGAYEQNVLKLGGVLSVLYRFNMGGSRDLRFPDDVYDRIWTRWTLDGVKVETLSPVDPNNLPLMPPSAVMKTASSPAVLGPETYLGLIFTLLSAYPSPDTVLNLYFAEISTNSSATSRAFNISLNANTPVVTENPYIDAGGALKADVKSFIGWGAYTTLGITLTPLPTATDPPLLNGVEILFSKRLSVDATDATDVLAIEQIKDALNLTLSSAGDPCLPVPIAWITCSSASPPRIITIRLSNYNLSRQIPTAFASLSALTLLWLDNNALTGVIPDLSKLTSLKSLHLENNALSGTIPTSLGSLPLTELFLQNNKFVGMVPTSLIRTNLLLDLSGNPGITDGRVYSGPSASPSGPPTPSADNGGSKSKPNTTIIAGIVGGIVGALLLIGCVAAIIWIRRNKIGSKLKSNTSLKSSHAPSHKPIESGLVPGAQRYSYAEITAATNGFKKKIGSGGFGPVHYGRLSNGQEVAIKALDDSSQQGAQEFTNEVELLSRIHHRNLVKLLGYCEEGNHRMLVYEFLPKGTVQEHLYGSPRAAREPLDLKLRLDIALNAAQGLEYLHNGCNPNIIHRDIKSNNILLTDKYVAKVADFGLSKLGVPGVAATHVVTDVKGTIGYLDPEYYVSNALTEKSDVFSFGVVLLEILSARPPIDQSIPNQDNRNICNWVRASLQTGNIDYILDPVILREHPNMNVVWKVAELAMLCVEPKGKHRPSMQDVVRELREAISVNGSSGTYDNFVGNSTYQFRPGGASGSGSSKHSLPNDSNNSMVKPRAR</sequence>
<evidence type="ECO:0000259" key="14">
    <source>
        <dbReference type="PROSITE" id="PS50011"/>
    </source>
</evidence>
<evidence type="ECO:0000256" key="8">
    <source>
        <dbReference type="ARBA" id="ARBA00023170"/>
    </source>
</evidence>
<keyword evidence="13" id="KW-0732">Signal</keyword>
<dbReference type="CDD" id="cd12087">
    <property type="entry name" value="TM_EGFR-like"/>
    <property type="match status" value="1"/>
</dbReference>
<keyword evidence="7 12" id="KW-0472">Membrane</keyword>
<dbReference type="EC" id="2.7.11.1" evidence="2"/>
<comment type="subcellular location">
    <subcellularLocation>
        <location evidence="1">Membrane</location>
        <topology evidence="1">Single-pass membrane protein</topology>
    </subcellularLocation>
</comment>
<dbReference type="Gene3D" id="1.10.510.10">
    <property type="entry name" value="Transferase(Phosphotransferase) domain 1"/>
    <property type="match status" value="1"/>
</dbReference>
<comment type="catalytic activity">
    <reaction evidence="9">
        <text>L-threonyl-[protein] + ATP = O-phospho-L-threonyl-[protein] + ADP + H(+)</text>
        <dbReference type="Rhea" id="RHEA:46608"/>
        <dbReference type="Rhea" id="RHEA-COMP:11060"/>
        <dbReference type="Rhea" id="RHEA-COMP:11605"/>
        <dbReference type="ChEBI" id="CHEBI:15378"/>
        <dbReference type="ChEBI" id="CHEBI:30013"/>
        <dbReference type="ChEBI" id="CHEBI:30616"/>
        <dbReference type="ChEBI" id="CHEBI:61977"/>
        <dbReference type="ChEBI" id="CHEBI:456216"/>
        <dbReference type="EC" id="2.7.11.1"/>
    </reaction>
</comment>
<feature type="domain" description="Protein kinase" evidence="14">
    <location>
        <begin position="627"/>
        <end position="907"/>
    </location>
</feature>
<dbReference type="SMART" id="SM00220">
    <property type="entry name" value="S_TKc"/>
    <property type="match status" value="1"/>
</dbReference>
<dbReference type="EMBL" id="CM026427">
    <property type="protein sequence ID" value="KAG0569923.1"/>
    <property type="molecule type" value="Genomic_DNA"/>
</dbReference>
<dbReference type="PROSITE" id="PS50011">
    <property type="entry name" value="PROTEIN_KINASE_DOM"/>
    <property type="match status" value="1"/>
</dbReference>
<evidence type="ECO:0000256" key="10">
    <source>
        <dbReference type="ARBA" id="ARBA00048679"/>
    </source>
</evidence>
<keyword evidence="8" id="KW-0675">Receptor</keyword>
<gene>
    <name evidence="15" type="ORF">KC19_6G125300</name>
</gene>
<keyword evidence="16" id="KW-1185">Reference proteome</keyword>
<dbReference type="SUPFAM" id="SSF56112">
    <property type="entry name" value="Protein kinase-like (PK-like)"/>
    <property type="match status" value="1"/>
</dbReference>
<dbReference type="Proteomes" id="UP000822688">
    <property type="component" value="Chromosome 6"/>
</dbReference>
<dbReference type="SUPFAM" id="SSF52058">
    <property type="entry name" value="L domain-like"/>
    <property type="match status" value="1"/>
</dbReference>
<keyword evidence="6 12" id="KW-1133">Transmembrane helix</keyword>
<dbReference type="GO" id="GO:0005524">
    <property type="term" value="F:ATP binding"/>
    <property type="evidence" value="ECO:0007669"/>
    <property type="project" value="InterPro"/>
</dbReference>
<keyword evidence="4 12" id="KW-0812">Transmembrane</keyword>
<feature type="region of interest" description="Disordered" evidence="11">
    <location>
        <begin position="525"/>
        <end position="550"/>
    </location>
</feature>
<feature type="region of interest" description="Disordered" evidence="11">
    <location>
        <begin position="927"/>
        <end position="956"/>
    </location>
</feature>
<dbReference type="AlphaFoldDB" id="A0A8T0HEC2"/>
<evidence type="ECO:0000256" key="4">
    <source>
        <dbReference type="ARBA" id="ARBA00022692"/>
    </source>
</evidence>
<evidence type="ECO:0000313" key="15">
    <source>
        <dbReference type="EMBL" id="KAG0569923.1"/>
    </source>
</evidence>
<evidence type="ECO:0000256" key="12">
    <source>
        <dbReference type="SAM" id="Phobius"/>
    </source>
</evidence>
<evidence type="ECO:0000256" key="6">
    <source>
        <dbReference type="ARBA" id="ARBA00022989"/>
    </source>
</evidence>
<name>A0A8T0HEC2_CERPU</name>
<dbReference type="Gene3D" id="3.30.200.20">
    <property type="entry name" value="Phosphorylase Kinase, domain 1"/>
    <property type="match status" value="1"/>
</dbReference>
<reference evidence="15 16" key="1">
    <citation type="submission" date="2020-06" db="EMBL/GenBank/DDBJ databases">
        <title>WGS assembly of Ceratodon purpureus strain R40.</title>
        <authorList>
            <person name="Carey S.B."/>
            <person name="Jenkins J."/>
            <person name="Shu S."/>
            <person name="Lovell J.T."/>
            <person name="Sreedasyam A."/>
            <person name="Maumus F."/>
            <person name="Tiley G.P."/>
            <person name="Fernandez-Pozo N."/>
            <person name="Barry K."/>
            <person name="Chen C."/>
            <person name="Wang M."/>
            <person name="Lipzen A."/>
            <person name="Daum C."/>
            <person name="Saski C.A."/>
            <person name="Payton A.C."/>
            <person name="Mcbreen J.C."/>
            <person name="Conrad R.E."/>
            <person name="Kollar L.M."/>
            <person name="Olsson S."/>
            <person name="Huttunen S."/>
            <person name="Landis J.B."/>
            <person name="Wickett N.J."/>
            <person name="Johnson M.G."/>
            <person name="Rensing S.A."/>
            <person name="Grimwood J."/>
            <person name="Schmutz J."/>
            <person name="Mcdaniel S.F."/>
        </authorList>
    </citation>
    <scope>NUCLEOTIDE SEQUENCE [LARGE SCALE GENOMIC DNA]</scope>
    <source>
        <strain evidence="15 16">R40</strain>
    </source>
</reference>
<dbReference type="InterPro" id="IPR032675">
    <property type="entry name" value="LRR_dom_sf"/>
</dbReference>
<dbReference type="InterPro" id="IPR001611">
    <property type="entry name" value="Leu-rich_rpt"/>
</dbReference>
<dbReference type="FunFam" id="1.10.510.10:FF:000146">
    <property type="entry name" value="LRR receptor-like serine/threonine-protein kinase IOS1"/>
    <property type="match status" value="1"/>
</dbReference>
<evidence type="ECO:0000256" key="1">
    <source>
        <dbReference type="ARBA" id="ARBA00004167"/>
    </source>
</evidence>
<dbReference type="Pfam" id="PF00560">
    <property type="entry name" value="LRR_1"/>
    <property type="match status" value="1"/>
</dbReference>
<dbReference type="PANTHER" id="PTHR45631:SF68">
    <property type="entry name" value="REPEAT FAMILY PROTEIN, PUTATIVE, EXPRESSED-RELATED"/>
    <property type="match status" value="1"/>
</dbReference>
<feature type="chain" id="PRO_5035832142" description="non-specific serine/threonine protein kinase" evidence="13">
    <location>
        <begin position="27"/>
        <end position="956"/>
    </location>
</feature>
<dbReference type="InterPro" id="IPR000719">
    <property type="entry name" value="Prot_kinase_dom"/>
</dbReference>
<evidence type="ECO:0000256" key="7">
    <source>
        <dbReference type="ARBA" id="ARBA00023136"/>
    </source>
</evidence>
<dbReference type="InterPro" id="IPR024788">
    <property type="entry name" value="Malectin-like_Carb-bd_dom"/>
</dbReference>
<feature type="signal peptide" evidence="13">
    <location>
        <begin position="1"/>
        <end position="26"/>
    </location>
</feature>
<evidence type="ECO:0000256" key="5">
    <source>
        <dbReference type="ARBA" id="ARBA00022737"/>
    </source>
</evidence>
<evidence type="ECO:0000256" key="3">
    <source>
        <dbReference type="ARBA" id="ARBA00022614"/>
    </source>
</evidence>
<dbReference type="GO" id="GO:0016020">
    <property type="term" value="C:membrane"/>
    <property type="evidence" value="ECO:0007669"/>
    <property type="project" value="UniProtKB-SubCell"/>
</dbReference>
<comment type="catalytic activity">
    <reaction evidence="10">
        <text>L-seryl-[protein] + ATP = O-phospho-L-seryl-[protein] + ADP + H(+)</text>
        <dbReference type="Rhea" id="RHEA:17989"/>
        <dbReference type="Rhea" id="RHEA-COMP:9863"/>
        <dbReference type="Rhea" id="RHEA-COMP:11604"/>
        <dbReference type="ChEBI" id="CHEBI:15378"/>
        <dbReference type="ChEBI" id="CHEBI:29999"/>
        <dbReference type="ChEBI" id="CHEBI:30616"/>
        <dbReference type="ChEBI" id="CHEBI:83421"/>
        <dbReference type="ChEBI" id="CHEBI:456216"/>
        <dbReference type="EC" id="2.7.11.1"/>
    </reaction>
</comment>
<evidence type="ECO:0000256" key="11">
    <source>
        <dbReference type="SAM" id="MobiDB-lite"/>
    </source>
</evidence>
<keyword evidence="3" id="KW-0433">Leucine-rich repeat</keyword>